<evidence type="ECO:0000313" key="1">
    <source>
        <dbReference type="Proteomes" id="UP000887565"/>
    </source>
</evidence>
<keyword evidence="1" id="KW-1185">Reference proteome</keyword>
<dbReference type="Proteomes" id="UP000887565">
    <property type="component" value="Unplaced"/>
</dbReference>
<protein>
    <submittedName>
        <fullName evidence="2">Uncharacterized protein</fullName>
    </submittedName>
</protein>
<accession>A0A915JAE8</accession>
<dbReference type="WBParaSite" id="nRc.2.0.1.t23127-RA">
    <property type="protein sequence ID" value="nRc.2.0.1.t23127-RA"/>
    <property type="gene ID" value="nRc.2.0.1.g23127"/>
</dbReference>
<reference evidence="2" key="1">
    <citation type="submission" date="2022-11" db="UniProtKB">
        <authorList>
            <consortium name="WormBaseParasite"/>
        </authorList>
    </citation>
    <scope>IDENTIFICATION</scope>
</reference>
<organism evidence="1 2">
    <name type="scientific">Romanomermis culicivorax</name>
    <name type="common">Nematode worm</name>
    <dbReference type="NCBI Taxonomy" id="13658"/>
    <lineage>
        <taxon>Eukaryota</taxon>
        <taxon>Metazoa</taxon>
        <taxon>Ecdysozoa</taxon>
        <taxon>Nematoda</taxon>
        <taxon>Enoplea</taxon>
        <taxon>Dorylaimia</taxon>
        <taxon>Mermithida</taxon>
        <taxon>Mermithoidea</taxon>
        <taxon>Mermithidae</taxon>
        <taxon>Romanomermis</taxon>
    </lineage>
</organism>
<proteinExistence type="predicted"/>
<name>A0A915JAE8_ROMCU</name>
<sequence>MTEALMHLPKIALEKEDDLNNQNLPLAVPDNLAANTTFVHRLKPPDYLELAAVVPPGNLLHLRNYLGDYSLVVLSLEHLEMPVDHYFVDNNNPHLDLVPYYCCMVAIDQNYRIGLVHDLQNHPDDQNFDYTYCCHNSTTSPDPWAESIQGAG</sequence>
<dbReference type="AlphaFoldDB" id="A0A915JAE8"/>
<evidence type="ECO:0000313" key="2">
    <source>
        <dbReference type="WBParaSite" id="nRc.2.0.1.t23127-RA"/>
    </source>
</evidence>